<evidence type="ECO:0000313" key="2">
    <source>
        <dbReference type="EMBL" id="OPH81471.1"/>
    </source>
</evidence>
<comment type="caution">
    <text evidence="2">The sequence shown here is derived from an EMBL/GenBank/DDBJ whole genome shotgun (WGS) entry which is preliminary data.</text>
</comment>
<dbReference type="AlphaFoldDB" id="A0A1V4HU17"/>
<evidence type="ECO:0000313" key="3">
    <source>
        <dbReference type="Proteomes" id="UP000189940"/>
    </source>
</evidence>
<evidence type="ECO:0000256" key="1">
    <source>
        <dbReference type="SAM" id="MobiDB-lite"/>
    </source>
</evidence>
<keyword evidence="3" id="KW-1185">Reference proteome</keyword>
<reference evidence="2 3" key="1">
    <citation type="submission" date="2017-02" db="EMBL/GenBank/DDBJ databases">
        <title>Genome sequence of the nitrite-oxidizing bacterium Nitrobacter vulgaris strain Ab1.</title>
        <authorList>
            <person name="Mellbye B.L."/>
            <person name="Davis E.W."/>
            <person name="Spieck E."/>
            <person name="Chang J.H."/>
            <person name="Bottomley P.J."/>
            <person name="Sayavedra-Soto L.A."/>
        </authorList>
    </citation>
    <scope>NUCLEOTIDE SEQUENCE [LARGE SCALE GENOMIC DNA]</scope>
    <source>
        <strain evidence="2 3">Ab1</strain>
    </source>
</reference>
<sequence length="92" mass="10030">MHASVIERFGKASSPSSSNQRRGRSVDKPAVAVATGPSVVFKFRADQTVVAYPAERFEVGQLFADRKFHIRKSSGRKTATPGHQLQQANAFA</sequence>
<dbReference type="EMBL" id="MWPQ01000062">
    <property type="protein sequence ID" value="OPH81471.1"/>
    <property type="molecule type" value="Genomic_DNA"/>
</dbReference>
<organism evidence="2 3">
    <name type="scientific">Nitrobacter vulgaris</name>
    <dbReference type="NCBI Taxonomy" id="29421"/>
    <lineage>
        <taxon>Bacteria</taxon>
        <taxon>Pseudomonadati</taxon>
        <taxon>Pseudomonadota</taxon>
        <taxon>Alphaproteobacteria</taxon>
        <taxon>Hyphomicrobiales</taxon>
        <taxon>Nitrobacteraceae</taxon>
        <taxon>Nitrobacter</taxon>
    </lineage>
</organism>
<feature type="region of interest" description="Disordered" evidence="1">
    <location>
        <begin position="73"/>
        <end position="92"/>
    </location>
</feature>
<feature type="region of interest" description="Disordered" evidence="1">
    <location>
        <begin position="1"/>
        <end position="29"/>
    </location>
</feature>
<proteinExistence type="predicted"/>
<name>A0A1V4HU17_NITVU</name>
<accession>A0A1V4HU17</accession>
<dbReference type="Proteomes" id="UP000189940">
    <property type="component" value="Unassembled WGS sequence"/>
</dbReference>
<gene>
    <name evidence="2" type="ORF">B2M20_17430</name>
</gene>
<feature type="compositionally biased region" description="Polar residues" evidence="1">
    <location>
        <begin position="81"/>
        <end position="92"/>
    </location>
</feature>
<protein>
    <submittedName>
        <fullName evidence="2">Uncharacterized protein</fullName>
    </submittedName>
</protein>